<dbReference type="PANTHER" id="PTHR30535">
    <property type="entry name" value="VITAMIN B12-BINDING PROTEIN"/>
    <property type="match status" value="1"/>
</dbReference>
<dbReference type="PANTHER" id="PTHR30535:SF34">
    <property type="entry name" value="MOLYBDATE-BINDING PROTEIN MOLA"/>
    <property type="match status" value="1"/>
</dbReference>
<dbReference type="AlphaFoldDB" id="A0A380CIG9"/>
<accession>A0A380CIG9</accession>
<dbReference type="Gene3D" id="3.40.50.1980">
    <property type="entry name" value="Nitrogenase molybdenum iron protein domain"/>
    <property type="match status" value="2"/>
</dbReference>
<evidence type="ECO:0000313" key="4">
    <source>
        <dbReference type="Proteomes" id="UP000254893"/>
    </source>
</evidence>
<dbReference type="InterPro" id="IPR002491">
    <property type="entry name" value="ABC_transptr_periplasmic_BD"/>
</dbReference>
<dbReference type="PROSITE" id="PS51257">
    <property type="entry name" value="PROKAR_LIPOPROTEIN"/>
    <property type="match status" value="1"/>
</dbReference>
<feature type="signal peptide" evidence="1">
    <location>
        <begin position="1"/>
        <end position="25"/>
    </location>
</feature>
<dbReference type="PROSITE" id="PS50983">
    <property type="entry name" value="FE_B12_PBP"/>
    <property type="match status" value="1"/>
</dbReference>
<dbReference type="Pfam" id="PF01497">
    <property type="entry name" value="Peripla_BP_2"/>
    <property type="match status" value="1"/>
</dbReference>
<dbReference type="Proteomes" id="UP000254893">
    <property type="component" value="Unassembled WGS sequence"/>
</dbReference>
<evidence type="ECO:0000259" key="2">
    <source>
        <dbReference type="PROSITE" id="PS50983"/>
    </source>
</evidence>
<gene>
    <name evidence="3" type="ORF">NCTC11388_03120</name>
</gene>
<evidence type="ECO:0000313" key="3">
    <source>
        <dbReference type="EMBL" id="SUJ21164.1"/>
    </source>
</evidence>
<evidence type="ECO:0000256" key="1">
    <source>
        <dbReference type="SAM" id="SignalP"/>
    </source>
</evidence>
<protein>
    <submittedName>
        <fullName evidence="3">Corrinoid ABC transporter substrate-binding protein</fullName>
    </submittedName>
</protein>
<proteinExistence type="predicted"/>
<keyword evidence="1" id="KW-0732">Signal</keyword>
<reference evidence="3 4" key="1">
    <citation type="submission" date="2018-06" db="EMBL/GenBank/DDBJ databases">
        <authorList>
            <consortium name="Pathogen Informatics"/>
            <person name="Doyle S."/>
        </authorList>
    </citation>
    <scope>NUCLEOTIDE SEQUENCE [LARGE SCALE GENOMIC DNA]</scope>
    <source>
        <strain evidence="3 4">NCTC11388</strain>
    </source>
</reference>
<dbReference type="SUPFAM" id="SSF53807">
    <property type="entry name" value="Helical backbone' metal receptor"/>
    <property type="match status" value="1"/>
</dbReference>
<name>A0A380CIG9_SPHSI</name>
<dbReference type="InterPro" id="IPR050902">
    <property type="entry name" value="ABC_Transporter_SBP"/>
</dbReference>
<dbReference type="EMBL" id="UGYW01000002">
    <property type="protein sequence ID" value="SUJ21164.1"/>
    <property type="molecule type" value="Genomic_DNA"/>
</dbReference>
<feature type="chain" id="PRO_5016846743" evidence="1">
    <location>
        <begin position="26"/>
        <end position="339"/>
    </location>
</feature>
<organism evidence="3 4">
    <name type="scientific">Sphingobacterium spiritivorum</name>
    <name type="common">Flavobacterium spiritivorum</name>
    <dbReference type="NCBI Taxonomy" id="258"/>
    <lineage>
        <taxon>Bacteria</taxon>
        <taxon>Pseudomonadati</taxon>
        <taxon>Bacteroidota</taxon>
        <taxon>Sphingobacteriia</taxon>
        <taxon>Sphingobacteriales</taxon>
        <taxon>Sphingobacteriaceae</taxon>
        <taxon>Sphingobacterium</taxon>
    </lineage>
</organism>
<sequence length="339" mass="39018">MTNRRKTAWQWVSSFILLTLIMACSNPGEKKQTAEKISAVDARGKEITLEAYAQRVVVLFEPFVDQIYMLNAGDRLVGIPQQIYQNPSTYHFLSLLDRRIARKQIVTPTFGGRSTHVETLVALEADLAIVYEHDKETIAQLEDLHIPVYVVSSRDKDHIYNELIGVGTLLGQAQRAEEIVGYVEKEVEKMKLHEDIKRKKVYYAWSKGRVFSTSCKGSLVDLSMQVSGAENACPLTLEAPNISAESLYKWNPDLIVLWNSKLQDVYSLKELEALPAVINKQVYSMEPTFYYDPHTVKFLLFAKQLRQWCYPTYSEQQFKTELQQTLAFLYSKKIWEDEI</sequence>
<feature type="domain" description="Fe/B12 periplasmic-binding" evidence="2">
    <location>
        <begin position="55"/>
        <end position="313"/>
    </location>
</feature>
<dbReference type="RefSeq" id="WP_115170751.1">
    <property type="nucleotide sequence ID" value="NZ_UGYW01000002.1"/>
</dbReference>